<dbReference type="GO" id="GO:0015074">
    <property type="term" value="P:DNA integration"/>
    <property type="evidence" value="ECO:0007669"/>
    <property type="project" value="InterPro"/>
</dbReference>
<evidence type="ECO:0000259" key="2">
    <source>
        <dbReference type="PROSITE" id="PS50994"/>
    </source>
</evidence>
<name>A0AAJ4N8W5_AGRTU</name>
<dbReference type="InterPro" id="IPR009057">
    <property type="entry name" value="Homeodomain-like_sf"/>
</dbReference>
<dbReference type="SUPFAM" id="SSF53098">
    <property type="entry name" value="Ribonuclease H-like"/>
    <property type="match status" value="1"/>
</dbReference>
<evidence type="ECO:0000313" key="4">
    <source>
        <dbReference type="Proteomes" id="UP000663946"/>
    </source>
</evidence>
<dbReference type="Pfam" id="PF13551">
    <property type="entry name" value="HTH_29"/>
    <property type="match status" value="1"/>
</dbReference>
<geneLocation type="plasmid" evidence="3 4">
    <name>pQ15_94_2</name>
</geneLocation>
<feature type="region of interest" description="Disordered" evidence="1">
    <location>
        <begin position="408"/>
        <end position="439"/>
    </location>
</feature>
<dbReference type="InterPro" id="IPR036397">
    <property type="entry name" value="RNaseH_sf"/>
</dbReference>
<dbReference type="NCBIfam" id="NF033594">
    <property type="entry name" value="transpos_ISNCY_2"/>
    <property type="match status" value="1"/>
</dbReference>
<proteinExistence type="predicted"/>
<feature type="domain" description="Integrase catalytic" evidence="2">
    <location>
        <begin position="128"/>
        <end position="313"/>
    </location>
</feature>
<reference evidence="3" key="1">
    <citation type="submission" date="2020-02" db="EMBL/GenBank/DDBJ databases">
        <title>Unexpected conservation and global transmission of agrobacterial virulence plasmids.</title>
        <authorList>
            <person name="Weisberg A.J."/>
            <person name="Davis E.W. II"/>
            <person name="Tabima J.R."/>
            <person name="Belcher M.S."/>
            <person name="Miller M."/>
            <person name="Kuo C.-H."/>
            <person name="Loper J.E."/>
            <person name="Grunwald N.J."/>
            <person name="Putnam M.L."/>
            <person name="Chang J.H."/>
        </authorList>
    </citation>
    <scope>NUCLEOTIDE SEQUENCE</scope>
    <source>
        <strain evidence="3">Q15/94</strain>
        <plasmid evidence="3">pQ15_94_2</plasmid>
    </source>
</reference>
<dbReference type="PANTHER" id="PTHR35004">
    <property type="entry name" value="TRANSPOSASE RV3428C-RELATED"/>
    <property type="match status" value="1"/>
</dbReference>
<dbReference type="PANTHER" id="PTHR35004:SF7">
    <property type="entry name" value="INTEGRASE PROTEIN"/>
    <property type="match status" value="1"/>
</dbReference>
<dbReference type="AlphaFoldDB" id="A0AAJ4N8W5"/>
<dbReference type="PROSITE" id="PS50994">
    <property type="entry name" value="INTEGRASE"/>
    <property type="match status" value="1"/>
</dbReference>
<sequence length="457" mass="52105">MGLITMSERDLQRIEVLSKVMAGRMTMVSAAHVLDLSERQVRRLLDRIRTGGAASIRHKAIGQRSNNQITDSVRDYAVALVREHYADFGPTLTTEKLAERDGLRVSRETVRSWMVDAGLWLSRKQRRTFHQPRLRREAYGELVQIDGSEHRWFEDRGPACSLLVFVDDATGKLMQLRFVRSESAFTYFEALALYLKHHGAPIAFYSDKHSVFRVAKKDAKGGQGITQFGRALCELNIEILCANSSQAKGRVERMNRTLQDRLVKELRLAGIDSMEAGNAFLPSFIDDYNARFAVCPARSDDLHRPMNLALDRLRDILCKREQRYVGSQLTFSYERQRIMLDETGVTRGLVGRYVETYAYADGRLEVRWKGHSLPYTVFDKDQRVTHAAITENKRLGDVLAYIKERQNEQKAPAVKTNSDKNGYVKRAHGPGRRKDFMNDPAVIARRKKALLGQPAGE</sequence>
<evidence type="ECO:0000256" key="1">
    <source>
        <dbReference type="SAM" id="MobiDB-lite"/>
    </source>
</evidence>
<dbReference type="RefSeq" id="WP_333722529.1">
    <property type="nucleotide sequence ID" value="NZ_CP049219.1"/>
</dbReference>
<protein>
    <submittedName>
        <fullName evidence="3">ISNCY family transposase</fullName>
    </submittedName>
</protein>
<gene>
    <name evidence="3" type="ORF">G6M86_27165</name>
</gene>
<dbReference type="InterPro" id="IPR001584">
    <property type="entry name" value="Integrase_cat-core"/>
</dbReference>
<dbReference type="SUPFAM" id="SSF46689">
    <property type="entry name" value="Homeodomain-like"/>
    <property type="match status" value="1"/>
</dbReference>
<dbReference type="GO" id="GO:0003676">
    <property type="term" value="F:nucleic acid binding"/>
    <property type="evidence" value="ECO:0007669"/>
    <property type="project" value="InterPro"/>
</dbReference>
<dbReference type="Gene3D" id="3.30.420.10">
    <property type="entry name" value="Ribonuclease H-like superfamily/Ribonuclease H"/>
    <property type="match status" value="1"/>
</dbReference>
<organism evidence="3 4">
    <name type="scientific">Agrobacterium tumefaciens</name>
    <dbReference type="NCBI Taxonomy" id="358"/>
    <lineage>
        <taxon>Bacteria</taxon>
        <taxon>Pseudomonadati</taxon>
        <taxon>Pseudomonadota</taxon>
        <taxon>Alphaproteobacteria</taxon>
        <taxon>Hyphomicrobiales</taxon>
        <taxon>Rhizobiaceae</taxon>
        <taxon>Rhizobium/Agrobacterium group</taxon>
        <taxon>Agrobacterium</taxon>
        <taxon>Agrobacterium tumefaciens complex</taxon>
    </lineage>
</organism>
<dbReference type="EMBL" id="CP049219">
    <property type="protein sequence ID" value="QTG16982.1"/>
    <property type="molecule type" value="Genomic_DNA"/>
</dbReference>
<accession>A0AAJ4N8W5</accession>
<dbReference type="Proteomes" id="UP000663946">
    <property type="component" value="Plasmid pQ15_94_2"/>
</dbReference>
<dbReference type="InterPro" id="IPR047797">
    <property type="entry name" value="ISNCY_transpos"/>
</dbReference>
<keyword evidence="3" id="KW-0614">Plasmid</keyword>
<evidence type="ECO:0000313" key="3">
    <source>
        <dbReference type="EMBL" id="QTG16982.1"/>
    </source>
</evidence>
<dbReference type="InterPro" id="IPR012337">
    <property type="entry name" value="RNaseH-like_sf"/>
</dbReference>